<keyword evidence="1" id="KW-1133">Transmembrane helix</keyword>
<evidence type="ECO:0008006" key="4">
    <source>
        <dbReference type="Google" id="ProtNLM"/>
    </source>
</evidence>
<feature type="transmembrane region" description="Helical" evidence="1">
    <location>
        <begin position="157"/>
        <end position="183"/>
    </location>
</feature>
<feature type="transmembrane region" description="Helical" evidence="1">
    <location>
        <begin position="44"/>
        <end position="62"/>
    </location>
</feature>
<name>A0A133UFB4_9EURY</name>
<feature type="transmembrane region" description="Helical" evidence="1">
    <location>
        <begin position="69"/>
        <end position="96"/>
    </location>
</feature>
<dbReference type="InterPro" id="IPR002798">
    <property type="entry name" value="SpoIIM-like"/>
</dbReference>
<dbReference type="Pfam" id="PF01944">
    <property type="entry name" value="SpoIIM"/>
    <property type="match status" value="1"/>
</dbReference>
<dbReference type="AlphaFoldDB" id="A0A133UFB4"/>
<feature type="transmembrane region" description="Helical" evidence="1">
    <location>
        <begin position="108"/>
        <end position="136"/>
    </location>
</feature>
<dbReference type="Proteomes" id="UP000070657">
    <property type="component" value="Unassembled WGS sequence"/>
</dbReference>
<feature type="transmembrane region" description="Helical" evidence="1">
    <location>
        <begin position="12"/>
        <end position="32"/>
    </location>
</feature>
<keyword evidence="1" id="KW-0812">Transmembrane</keyword>
<dbReference type="PANTHER" id="PTHR35337:SF1">
    <property type="entry name" value="SLR1478 PROTEIN"/>
    <property type="match status" value="1"/>
</dbReference>
<keyword evidence="3" id="KW-1185">Reference proteome</keyword>
<comment type="caution">
    <text evidence="2">The sequence shown here is derived from an EMBL/GenBank/DDBJ whole genome shotgun (WGS) entry which is preliminary data.</text>
</comment>
<keyword evidence="1" id="KW-0472">Membrane</keyword>
<protein>
    <recommendedName>
        <fullName evidence="4">Stage II sporulation protein M</fullName>
    </recommendedName>
</protein>
<gene>
    <name evidence="2" type="ORF">AKJ66_03505</name>
</gene>
<dbReference type="PANTHER" id="PTHR35337">
    <property type="entry name" value="SLR1478 PROTEIN"/>
    <property type="match status" value="1"/>
</dbReference>
<proteinExistence type="predicted"/>
<reference evidence="2 3" key="1">
    <citation type="journal article" date="2016" name="Sci. Rep.">
        <title>Metabolic traits of an uncultured archaeal lineage -MSBL1- from brine pools of the Red Sea.</title>
        <authorList>
            <person name="Mwirichia R."/>
            <person name="Alam I."/>
            <person name="Rashid M."/>
            <person name="Vinu M."/>
            <person name="Ba-Alawi W."/>
            <person name="Anthony Kamau A."/>
            <person name="Kamanda Ngugi D."/>
            <person name="Goker M."/>
            <person name="Klenk H.P."/>
            <person name="Bajic V."/>
            <person name="Stingl U."/>
        </authorList>
    </citation>
    <scope>NUCLEOTIDE SEQUENCE [LARGE SCALE GENOMIC DNA]</scope>
    <source>
        <strain evidence="2">SCGC-AAA259E22</strain>
    </source>
</reference>
<evidence type="ECO:0000256" key="1">
    <source>
        <dbReference type="SAM" id="Phobius"/>
    </source>
</evidence>
<dbReference type="EMBL" id="LHXP01000045">
    <property type="protein sequence ID" value="KXA92796.1"/>
    <property type="molecule type" value="Genomic_DNA"/>
</dbReference>
<evidence type="ECO:0000313" key="3">
    <source>
        <dbReference type="Proteomes" id="UP000070657"/>
    </source>
</evidence>
<organism evidence="2 3">
    <name type="scientific">candidate division MSBL1 archaeon SCGC-AAA259E22</name>
    <dbReference type="NCBI Taxonomy" id="1698265"/>
    <lineage>
        <taxon>Archaea</taxon>
        <taxon>Methanobacteriati</taxon>
        <taxon>Methanobacteriota</taxon>
        <taxon>candidate division MSBL1</taxon>
    </lineage>
</organism>
<sequence>MLKKYVISLKWYLALSSILFLCMAILGYIFGGELSYLWENLQEYFGGLAGFHPLILIALVFVNNSIASLIAILLGVTLGIVPLLVSAVNGLIIGLAGFHTLQTESLTFFVLGILPHGVIEIPMFLLSTAIGIRIGVETIKKILGRESTVKRRLKNDLKFYAVRILPLLILAALIEILITSSILMMF</sequence>
<accession>A0A133UFB4</accession>
<evidence type="ECO:0000313" key="2">
    <source>
        <dbReference type="EMBL" id="KXA92796.1"/>
    </source>
</evidence>